<gene>
    <name evidence="2" type="ORF">V144x_05720</name>
</gene>
<evidence type="ECO:0000313" key="3">
    <source>
        <dbReference type="Proteomes" id="UP000318704"/>
    </source>
</evidence>
<protein>
    <submittedName>
        <fullName evidence="2">Uncharacterized protein</fullName>
    </submittedName>
</protein>
<feature type="transmembrane region" description="Helical" evidence="1">
    <location>
        <begin position="460"/>
        <end position="482"/>
    </location>
</feature>
<organism evidence="2 3">
    <name type="scientific">Gimesia aquarii</name>
    <dbReference type="NCBI Taxonomy" id="2527964"/>
    <lineage>
        <taxon>Bacteria</taxon>
        <taxon>Pseudomonadati</taxon>
        <taxon>Planctomycetota</taxon>
        <taxon>Planctomycetia</taxon>
        <taxon>Planctomycetales</taxon>
        <taxon>Planctomycetaceae</taxon>
        <taxon>Gimesia</taxon>
    </lineage>
</organism>
<feature type="transmembrane region" description="Helical" evidence="1">
    <location>
        <begin position="330"/>
        <end position="347"/>
    </location>
</feature>
<accession>A0A517VQ73</accession>
<feature type="transmembrane region" description="Helical" evidence="1">
    <location>
        <begin position="205"/>
        <end position="225"/>
    </location>
</feature>
<feature type="transmembrane region" description="Helical" evidence="1">
    <location>
        <begin position="288"/>
        <end position="310"/>
    </location>
</feature>
<feature type="transmembrane region" description="Helical" evidence="1">
    <location>
        <begin position="566"/>
        <end position="585"/>
    </location>
</feature>
<evidence type="ECO:0000256" key="1">
    <source>
        <dbReference type="SAM" id="Phobius"/>
    </source>
</evidence>
<keyword evidence="1" id="KW-0812">Transmembrane</keyword>
<evidence type="ECO:0000313" key="2">
    <source>
        <dbReference type="EMBL" id="QDT95133.1"/>
    </source>
</evidence>
<reference evidence="2 3" key="1">
    <citation type="submission" date="2019-03" db="EMBL/GenBank/DDBJ databases">
        <title>Deep-cultivation of Planctomycetes and their phenomic and genomic characterization uncovers novel biology.</title>
        <authorList>
            <person name="Wiegand S."/>
            <person name="Jogler M."/>
            <person name="Boedeker C."/>
            <person name="Pinto D."/>
            <person name="Vollmers J."/>
            <person name="Rivas-Marin E."/>
            <person name="Kohn T."/>
            <person name="Peeters S.H."/>
            <person name="Heuer A."/>
            <person name="Rast P."/>
            <person name="Oberbeckmann S."/>
            <person name="Bunk B."/>
            <person name="Jeske O."/>
            <person name="Meyerdierks A."/>
            <person name="Storesund J.E."/>
            <person name="Kallscheuer N."/>
            <person name="Luecker S."/>
            <person name="Lage O.M."/>
            <person name="Pohl T."/>
            <person name="Merkel B.J."/>
            <person name="Hornburger P."/>
            <person name="Mueller R.-W."/>
            <person name="Bruemmer F."/>
            <person name="Labrenz M."/>
            <person name="Spormann A.M."/>
            <person name="Op den Camp H."/>
            <person name="Overmann J."/>
            <person name="Amann R."/>
            <person name="Jetten M.S.M."/>
            <person name="Mascher T."/>
            <person name="Medema M.H."/>
            <person name="Devos D.P."/>
            <person name="Kaster A.-K."/>
            <person name="Ovreas L."/>
            <person name="Rohde M."/>
            <person name="Galperin M.Y."/>
            <person name="Jogler C."/>
        </authorList>
    </citation>
    <scope>NUCLEOTIDE SEQUENCE [LARGE SCALE GENOMIC DNA]</scope>
    <source>
        <strain evidence="2 3">V144</strain>
    </source>
</reference>
<feature type="transmembrane region" description="Helical" evidence="1">
    <location>
        <begin position="488"/>
        <end position="506"/>
    </location>
</feature>
<feature type="transmembrane region" description="Helical" evidence="1">
    <location>
        <begin position="20"/>
        <end position="40"/>
    </location>
</feature>
<name>A0A517VQ73_9PLAN</name>
<keyword evidence="1" id="KW-0472">Membrane</keyword>
<sequence>MSDADRRRTRAVRERHNLFILIFCGILLWLIYTLIVSLSARFSYQTPGITRPIIEVFSLFAAAFAIYLIALRVAIQAGQHRQLLPVIGLFAFSMRLLLLFSEPIQEVDIYRYMWDGQAMMHGVSPFRYSPLQVLESSKDLTVPSDLSKLATAKNSSPAIETILNRVHFSELSTVYPPVSQTVFALAALTTPSHSDLRTHLIVMKAWIVLFDMVTIWVIILILRFTAKPVGWSVVYAWCPLVLKEFANSGHLDSIAVCLTTLAVYMMLRAFYSSVDQMAAIKNSKQTSLLWGVAASMFLALAVGAKLYPIILSPLLILVSVQKLGWSRATMLAFVFLLVSAGVCWPMVSQSVSESRLAAEADRRPLDSQSSMPPIPNTEESINSIDGNAPQAHGEGLTMFLSRWKMNDFLFLLVSENLTPLAKVPASQRPWFIITSENWRQSIVTQLAALTSLSQEQVPFALARTFTAFAFLVLASYFCWRAIRANEVTHFLEAIFLTLAWFWLLLPTQNPWYWTWAIPFLPYAHNRAWLALSGLTLMYYLRFWLGYHWPDPPMTFTNYSGERFFDFVVTWLEFGPWFVWLAMSWTTKRRWIHK</sequence>
<feature type="transmembrane region" description="Helical" evidence="1">
    <location>
        <begin position="245"/>
        <end position="267"/>
    </location>
</feature>
<keyword evidence="1" id="KW-1133">Transmembrane helix</keyword>
<dbReference type="EMBL" id="CP037920">
    <property type="protein sequence ID" value="QDT95133.1"/>
    <property type="molecule type" value="Genomic_DNA"/>
</dbReference>
<feature type="transmembrane region" description="Helical" evidence="1">
    <location>
        <begin position="52"/>
        <end position="71"/>
    </location>
</feature>
<proteinExistence type="predicted"/>
<dbReference type="AlphaFoldDB" id="A0A517VQ73"/>
<dbReference type="Pfam" id="PF26314">
    <property type="entry name" value="MptA_B_family"/>
    <property type="match status" value="1"/>
</dbReference>
<feature type="transmembrane region" description="Helical" evidence="1">
    <location>
        <begin position="527"/>
        <end position="546"/>
    </location>
</feature>
<dbReference type="KEGG" id="gaw:V144x_05720"/>
<dbReference type="Proteomes" id="UP000318704">
    <property type="component" value="Chromosome"/>
</dbReference>